<evidence type="ECO:0000256" key="2">
    <source>
        <dbReference type="ARBA" id="ARBA00009592"/>
    </source>
</evidence>
<reference evidence="12" key="1">
    <citation type="submission" date="2025-08" db="UniProtKB">
        <authorList>
            <consortium name="RefSeq"/>
        </authorList>
    </citation>
    <scope>IDENTIFICATION</scope>
</reference>
<keyword evidence="3" id="KW-0433">Leucine-rich repeat</keyword>
<evidence type="ECO:0000256" key="4">
    <source>
        <dbReference type="ARBA" id="ARBA00022692"/>
    </source>
</evidence>
<evidence type="ECO:0000313" key="12">
    <source>
        <dbReference type="RefSeq" id="XP_010911510.1"/>
    </source>
</evidence>
<keyword evidence="11" id="KW-1185">Reference proteome</keyword>
<keyword evidence="8 10" id="KW-0472">Membrane</keyword>
<dbReference type="SUPFAM" id="SSF52058">
    <property type="entry name" value="L domain-like"/>
    <property type="match status" value="1"/>
</dbReference>
<dbReference type="FunFam" id="3.80.10.10:FF:000111">
    <property type="entry name" value="LRR receptor-like serine/threonine-protein kinase ERECTA"/>
    <property type="match status" value="1"/>
</dbReference>
<dbReference type="Pfam" id="PF00560">
    <property type="entry name" value="LRR_1"/>
    <property type="match status" value="4"/>
</dbReference>
<keyword evidence="5" id="KW-0732">Signal</keyword>
<evidence type="ECO:0000256" key="1">
    <source>
        <dbReference type="ARBA" id="ARBA00004479"/>
    </source>
</evidence>
<comment type="subcellular location">
    <subcellularLocation>
        <location evidence="1">Membrane</location>
        <topology evidence="1">Single-pass type I membrane protein</topology>
    </subcellularLocation>
</comment>
<gene>
    <name evidence="12" type="primary">LOC105037562</name>
</gene>
<accession>A0A6I9QNR1</accession>
<dbReference type="GeneID" id="105037562"/>
<dbReference type="Gene3D" id="3.80.10.10">
    <property type="entry name" value="Ribonuclease Inhibitor"/>
    <property type="match status" value="1"/>
</dbReference>
<proteinExistence type="inferred from homology"/>
<dbReference type="AlphaFoldDB" id="A0A6I9QNR1"/>
<keyword evidence="4 10" id="KW-0812">Transmembrane</keyword>
<keyword evidence="7 10" id="KW-1133">Transmembrane helix</keyword>
<sequence length="244" mass="27708">MVEIQEGSKPMLSNISTGSYYEESLLIFAKGLDLEYTSVLLLVTSIDLSHNNLSGEIPNEVTNLSELYFLNLSGNHFTGNIPQNIGNMRQLESLDLSMNDLCGQIPQTMLALNYLSKLNLSYNNLSGRILSGYQFLTFNDPSIYIGNHNLCGQPLQDCPTHEPPHQEEEQVDEDDCDMIWIYASSALGFILGFWSFVGTIMIKKDIRISYLRFIDRTFDWVYKELAIKFAMLKFVAGKSNHKHN</sequence>
<dbReference type="KEGG" id="egu:105037562"/>
<dbReference type="PANTHER" id="PTHR48063">
    <property type="entry name" value="LRR RECEPTOR-LIKE KINASE"/>
    <property type="match status" value="1"/>
</dbReference>
<dbReference type="InterPro" id="IPR032675">
    <property type="entry name" value="LRR_dom_sf"/>
</dbReference>
<dbReference type="OrthoDB" id="1433175at2759"/>
<dbReference type="Proteomes" id="UP000504607">
    <property type="component" value="Unplaced"/>
</dbReference>
<dbReference type="PRINTS" id="PR00019">
    <property type="entry name" value="LEURICHRPT"/>
</dbReference>
<evidence type="ECO:0000256" key="8">
    <source>
        <dbReference type="ARBA" id="ARBA00023136"/>
    </source>
</evidence>
<name>A0A6I9QNR1_ELAGV</name>
<evidence type="ECO:0000256" key="3">
    <source>
        <dbReference type="ARBA" id="ARBA00022614"/>
    </source>
</evidence>
<keyword evidence="6" id="KW-0677">Repeat</keyword>
<dbReference type="PANTHER" id="PTHR48063:SF112">
    <property type="entry name" value="RECEPTOR LIKE PROTEIN 30-LIKE"/>
    <property type="match status" value="1"/>
</dbReference>
<evidence type="ECO:0000256" key="10">
    <source>
        <dbReference type="SAM" id="Phobius"/>
    </source>
</evidence>
<comment type="similarity">
    <text evidence="2">Belongs to the RLP family.</text>
</comment>
<dbReference type="InParanoid" id="A0A6I9QNR1"/>
<dbReference type="GO" id="GO:0016020">
    <property type="term" value="C:membrane"/>
    <property type="evidence" value="ECO:0007669"/>
    <property type="project" value="UniProtKB-SubCell"/>
</dbReference>
<protein>
    <submittedName>
        <fullName evidence="12">Receptor-like protein EIX2</fullName>
    </submittedName>
</protein>
<evidence type="ECO:0000256" key="7">
    <source>
        <dbReference type="ARBA" id="ARBA00022989"/>
    </source>
</evidence>
<evidence type="ECO:0000256" key="9">
    <source>
        <dbReference type="ARBA" id="ARBA00023180"/>
    </source>
</evidence>
<dbReference type="InterPro" id="IPR001611">
    <property type="entry name" value="Leu-rich_rpt"/>
</dbReference>
<evidence type="ECO:0000256" key="5">
    <source>
        <dbReference type="ARBA" id="ARBA00022729"/>
    </source>
</evidence>
<evidence type="ECO:0000256" key="6">
    <source>
        <dbReference type="ARBA" id="ARBA00022737"/>
    </source>
</evidence>
<dbReference type="InterPro" id="IPR046956">
    <property type="entry name" value="RLP23-like"/>
</dbReference>
<evidence type="ECO:0000313" key="11">
    <source>
        <dbReference type="Proteomes" id="UP000504607"/>
    </source>
</evidence>
<organism evidence="11 12">
    <name type="scientific">Elaeis guineensis var. tenera</name>
    <name type="common">Oil palm</name>
    <dbReference type="NCBI Taxonomy" id="51953"/>
    <lineage>
        <taxon>Eukaryota</taxon>
        <taxon>Viridiplantae</taxon>
        <taxon>Streptophyta</taxon>
        <taxon>Embryophyta</taxon>
        <taxon>Tracheophyta</taxon>
        <taxon>Spermatophyta</taxon>
        <taxon>Magnoliopsida</taxon>
        <taxon>Liliopsida</taxon>
        <taxon>Arecaceae</taxon>
        <taxon>Arecoideae</taxon>
        <taxon>Cocoseae</taxon>
        <taxon>Elaeidinae</taxon>
        <taxon>Elaeis</taxon>
    </lineage>
</organism>
<dbReference type="RefSeq" id="XP_010911510.1">
    <property type="nucleotide sequence ID" value="XM_010913208.1"/>
</dbReference>
<feature type="transmembrane region" description="Helical" evidence="10">
    <location>
        <begin position="179"/>
        <end position="202"/>
    </location>
</feature>
<dbReference type="FunCoup" id="A0A6I9QNR1">
    <property type="interactions" value="1"/>
</dbReference>
<keyword evidence="9" id="KW-0325">Glycoprotein</keyword>